<keyword evidence="2" id="KW-1185">Reference proteome</keyword>
<dbReference type="Pfam" id="PF10023">
    <property type="entry name" value="Aminopep"/>
    <property type="match status" value="1"/>
</dbReference>
<evidence type="ECO:0000313" key="1">
    <source>
        <dbReference type="EMBL" id="GGZ98786.1"/>
    </source>
</evidence>
<dbReference type="InterPro" id="IPR014553">
    <property type="entry name" value="Aminopept"/>
</dbReference>
<dbReference type="Proteomes" id="UP000614811">
    <property type="component" value="Unassembled WGS sequence"/>
</dbReference>
<dbReference type="PROSITE" id="PS51257">
    <property type="entry name" value="PROKAR_LIPOPROTEIN"/>
    <property type="match status" value="1"/>
</dbReference>
<keyword evidence="1" id="KW-0645">Protease</keyword>
<reference evidence="1" key="1">
    <citation type="journal article" date="2014" name="Int. J. Syst. Evol. Microbiol.">
        <title>Complete genome sequence of Corynebacterium casei LMG S-19264T (=DSM 44701T), isolated from a smear-ripened cheese.</title>
        <authorList>
            <consortium name="US DOE Joint Genome Institute (JGI-PGF)"/>
            <person name="Walter F."/>
            <person name="Albersmeier A."/>
            <person name="Kalinowski J."/>
            <person name="Ruckert C."/>
        </authorList>
    </citation>
    <scope>NUCLEOTIDE SEQUENCE</scope>
    <source>
        <strain evidence="1">KCTC 12711</strain>
    </source>
</reference>
<gene>
    <name evidence="1" type="ORF">GCM10008090_04160</name>
</gene>
<dbReference type="EMBL" id="BMXA01000001">
    <property type="protein sequence ID" value="GGZ98786.1"/>
    <property type="molecule type" value="Genomic_DNA"/>
</dbReference>
<dbReference type="PIRSF" id="PIRSF029285">
    <property type="entry name" value="Aminopept"/>
    <property type="match status" value="1"/>
</dbReference>
<dbReference type="GO" id="GO:0004177">
    <property type="term" value="F:aminopeptidase activity"/>
    <property type="evidence" value="ECO:0007669"/>
    <property type="project" value="UniProtKB-KW"/>
</dbReference>
<protein>
    <submittedName>
        <fullName evidence="1">Aminopeptidase</fullName>
    </submittedName>
</protein>
<proteinExistence type="predicted"/>
<keyword evidence="1" id="KW-0031">Aminopeptidase</keyword>
<dbReference type="AlphaFoldDB" id="A0A918VH97"/>
<keyword evidence="1" id="KW-0378">Hydrolase</keyword>
<evidence type="ECO:0000313" key="2">
    <source>
        <dbReference type="Proteomes" id="UP000614811"/>
    </source>
</evidence>
<comment type="caution">
    <text evidence="1">The sequence shown here is derived from an EMBL/GenBank/DDBJ whole genome shotgun (WGS) entry which is preliminary data.</text>
</comment>
<sequence length="351" mass="40054">MRRSLIYSLCLLLVLGTALGGCSTVSYYSQSVVGHTRIMLARQPVEEAIDTATEPLRSQLILSKQVRRFAVDELGLPNNRSYRHYVALNREYPVWNVVAAEEFSIEPKYWCYLVIGCAAYRGYFKQSSAHAYANGLAQDGFETSVSGASAYSTLGWFADPILPSMLRYGDVAFIETLLHEMAHQRLYVNGDSEFNEAFASLVGEEGTRRWLRQYRPHALPDYNARIQAVEQFGELVQSTKATLQSVYALNVSAETKRRQKQLALTQMQQEYARMRDEQWNGKPWFDNWFRQPVNNARLAGFSTYRAKIPMLSQLLIKCAGDLARFYQRLEQVAFEGHDVVVPTQCDRHDEG</sequence>
<reference evidence="1" key="2">
    <citation type="submission" date="2020-09" db="EMBL/GenBank/DDBJ databases">
        <authorList>
            <person name="Sun Q."/>
            <person name="Kim S."/>
        </authorList>
    </citation>
    <scope>NUCLEOTIDE SEQUENCE</scope>
    <source>
        <strain evidence="1">KCTC 12711</strain>
    </source>
</reference>
<organism evidence="1 2">
    <name type="scientific">Arenicella chitinivorans</name>
    <dbReference type="NCBI Taxonomy" id="1329800"/>
    <lineage>
        <taxon>Bacteria</taxon>
        <taxon>Pseudomonadati</taxon>
        <taxon>Pseudomonadota</taxon>
        <taxon>Gammaproteobacteria</taxon>
        <taxon>Arenicellales</taxon>
        <taxon>Arenicellaceae</taxon>
        <taxon>Arenicella</taxon>
    </lineage>
</organism>
<name>A0A918VH97_9GAMM</name>
<accession>A0A918VH97</accession>